<dbReference type="EMBL" id="NIRI02000042">
    <property type="protein sequence ID" value="KAG5452255.1"/>
    <property type="molecule type" value="Genomic_DNA"/>
</dbReference>
<name>A0A8T1MTR4_CLOSI</name>
<organism evidence="3 4">
    <name type="scientific">Clonorchis sinensis</name>
    <name type="common">Chinese liver fluke</name>
    <dbReference type="NCBI Taxonomy" id="79923"/>
    <lineage>
        <taxon>Eukaryota</taxon>
        <taxon>Metazoa</taxon>
        <taxon>Spiralia</taxon>
        <taxon>Lophotrochozoa</taxon>
        <taxon>Platyhelminthes</taxon>
        <taxon>Trematoda</taxon>
        <taxon>Digenea</taxon>
        <taxon>Opisthorchiida</taxon>
        <taxon>Opisthorchiata</taxon>
        <taxon>Opisthorchiidae</taxon>
        <taxon>Clonorchis</taxon>
    </lineage>
</organism>
<proteinExistence type="predicted"/>
<feature type="coiled-coil region" evidence="1">
    <location>
        <begin position="73"/>
        <end position="100"/>
    </location>
</feature>
<gene>
    <name evidence="3" type="ORF">CSKR_106889</name>
</gene>
<dbReference type="Proteomes" id="UP000286415">
    <property type="component" value="Unassembled WGS sequence"/>
</dbReference>
<keyword evidence="1" id="KW-0175">Coiled coil</keyword>
<reference evidence="3 4" key="1">
    <citation type="journal article" date="2018" name="Biotechnol. Adv.">
        <title>Improved genomic resources and new bioinformatic workflow for the carcinogenic parasite Clonorchis sinensis: Biotechnological implications.</title>
        <authorList>
            <person name="Wang D."/>
            <person name="Korhonen P.K."/>
            <person name="Gasser R.B."/>
            <person name="Young N.D."/>
        </authorList>
    </citation>
    <scope>NUCLEOTIDE SEQUENCE [LARGE SCALE GENOMIC DNA]</scope>
    <source>
        <strain evidence="3">Cs-k2</strain>
    </source>
</reference>
<feature type="compositionally biased region" description="Polar residues" evidence="2">
    <location>
        <begin position="554"/>
        <end position="569"/>
    </location>
</feature>
<evidence type="ECO:0000256" key="2">
    <source>
        <dbReference type="SAM" id="MobiDB-lite"/>
    </source>
</evidence>
<keyword evidence="4" id="KW-1185">Reference proteome</keyword>
<feature type="compositionally biased region" description="Low complexity" evidence="2">
    <location>
        <begin position="211"/>
        <end position="226"/>
    </location>
</feature>
<reference evidence="3 4" key="2">
    <citation type="journal article" date="2021" name="Genomics">
        <title>High-quality reference genome for Clonorchis sinensis.</title>
        <authorList>
            <person name="Young N.D."/>
            <person name="Stroehlein A.J."/>
            <person name="Kinkar L."/>
            <person name="Wang T."/>
            <person name="Sohn W.M."/>
            <person name="Chang B.C.H."/>
            <person name="Kaur P."/>
            <person name="Weisz D."/>
            <person name="Dudchenko O."/>
            <person name="Aiden E.L."/>
            <person name="Korhonen P.K."/>
            <person name="Gasser R.B."/>
        </authorList>
    </citation>
    <scope>NUCLEOTIDE SEQUENCE [LARGE SCALE GENOMIC DNA]</scope>
    <source>
        <strain evidence="3">Cs-k2</strain>
    </source>
</reference>
<feature type="region of interest" description="Disordered" evidence="2">
    <location>
        <begin position="209"/>
        <end position="237"/>
    </location>
</feature>
<evidence type="ECO:0000256" key="1">
    <source>
        <dbReference type="SAM" id="Coils"/>
    </source>
</evidence>
<dbReference type="AlphaFoldDB" id="A0A8T1MTR4"/>
<accession>A0A8T1MTR4</accession>
<dbReference type="OrthoDB" id="6255275at2759"/>
<feature type="region of interest" description="Disordered" evidence="2">
    <location>
        <begin position="545"/>
        <end position="569"/>
    </location>
</feature>
<comment type="caution">
    <text evidence="3">The sequence shown here is derived from an EMBL/GenBank/DDBJ whole genome shotgun (WGS) entry which is preliminary data.</text>
</comment>
<evidence type="ECO:0000313" key="4">
    <source>
        <dbReference type="Proteomes" id="UP000286415"/>
    </source>
</evidence>
<sequence>MDDDDLTQDILDQFDLICTQHLVEVGAHTAVNGPKVCNFRNIDGRHIDSKLMRTKSLDGRTVSSVADRNRQGVDDSSQQISKSNEEFVRLRKEVVTLREELYMKLGELATIKESAKRANATKSDAIIRLESSLKSEREEFQHRLNELTTQLAFREADYRLVTSELARVKEQVATARTSTFQEVNGCQNAPEFSPASQIIASVAMSPYTDRQQPSLLQSPSQSHLPAPVTPVPSRRRTRHVDGMWRVPIASKAEAPLSPTAIPSKLRNGYHANSDVVLSAVEPSELLEYGDLETPRKRPRHCGLDPLIAETACSPRCQLVDVAVGTDIPSTGNQFAGKLRYRIPRITHKPGSSRVVLQRLSTGIPTPNKLASDLLRLVVLEEADCQDQSYSTMEAAISSLSGSSLLSTDHYLQGIRILVDCKAESITPSSSPSKLRYRALKAASFIKSLTDALPHLVVRIEELLKLVLMFPRPLQSDSHGIPAPSSTNVGKVERPSNVFGASISEQEDGTEGISYLGEDPFAGAPASQIVAPLPPLPFRRTHSVELQGRPKQHQNDVASSAPATVRQTHSSTDIKLVPLSKFGDWPSSPHQAVLQRGLSALKQVQCILKTLHQWQATLRNSPGDADHSVALFQLHSHIGRLMSQFINQLADIRVSQLVKTSPKQSSLGSSTHRTFILLPLTTTQTQFGSDSSRSGLGPPSQLIGPCRLPSAFSNIFSHLVLNIADSLASLVISMSDVQTKKNVDFIPDNSQNLDWSLSFVDCILLATGVQDECVVDEQSELDTLSSTTSLTSLILFIRLARSMVSAGLWSLGHQTGVWWQNVAHSRLSSEKKLELSGGRNEAMLRLFGATVGCCLRSLVGWVRNTADRFESVITNLSDPSDDLLSTDSMPDDSRQHRLVDWDLKLMQLLGEFSGFIVALVEQPDIEWPENCPCKHEVYSTLIHLSKVPLQRLLTLPAMTFTLDSVHLNESGESRVFHELQCVLSAFGQFTRSLTALLWRHGDTHFQAHTDSLPSYFFVISALSRWLQQYKIFGPDRCANALSSALPANPCEFVIRPELVDELHDFESSVDNGDHQS</sequence>
<evidence type="ECO:0000313" key="3">
    <source>
        <dbReference type="EMBL" id="KAG5452255.1"/>
    </source>
</evidence>
<protein>
    <submittedName>
        <fullName evidence="3">Uncharacterized protein</fullName>
    </submittedName>
</protein>